<organism evidence="1 2">
    <name type="scientific">Streptococcus phage C1</name>
    <dbReference type="NCBI Taxonomy" id="2907838"/>
    <lineage>
        <taxon>Viruses</taxon>
        <taxon>Duplodnaviria</taxon>
        <taxon>Heunggongvirae</taxon>
        <taxon>Uroviricota</taxon>
        <taxon>Caudoviricetes</taxon>
        <taxon>Rountreeviridae</taxon>
        <taxon>Fischettivirus</taxon>
        <taxon>Fischettivirus C1</taxon>
    </lineage>
</organism>
<accession>Q7Y3E3</accession>
<dbReference type="GeneID" id="1489944"/>
<keyword evidence="2" id="KW-1185">Reference proteome</keyword>
<reference evidence="1 2" key="2">
    <citation type="journal article" date="2006" name="Proc. Natl. Acad. Sci. U.S.A.">
        <title>PlyC: a multimeric bacteriophage lysin.</title>
        <authorList>
            <person name="Nelson D."/>
            <person name="Schuch R."/>
            <person name="Chahales P."/>
            <person name="Zhu S."/>
            <person name="Fischetti V.A."/>
        </authorList>
    </citation>
    <scope>NUCLEOTIDE SEQUENCE [LARGE SCALE GENOMIC DNA]</scope>
</reference>
<dbReference type="KEGG" id="vg:1489944"/>
<dbReference type="RefSeq" id="NP_852025.1">
    <property type="nucleotide sequence ID" value="NC_004814.1"/>
</dbReference>
<sequence>MAENKPLEEQDGKNYEYHIYAYVNGKWIKVYVTRDVEDRDKVMLTLKNDGDMIKDYFYETKEIK</sequence>
<reference evidence="1 2" key="1">
    <citation type="journal article" date="2003" name="J. Bacteriol.">
        <title>Genomic sequence of C1, the first streptococcal phage.</title>
        <authorList>
            <person name="Nelson D."/>
            <person name="Schuch R."/>
            <person name="Zhu S."/>
            <person name="Tscherne D.M."/>
            <person name="Fischetti V.A."/>
        </authorList>
    </citation>
    <scope>NUCLEOTIDE SEQUENCE</scope>
</reference>
<evidence type="ECO:0000313" key="1">
    <source>
        <dbReference type="EMBL" id="AAP42318.1"/>
    </source>
</evidence>
<proteinExistence type="predicted"/>
<dbReference type="EMBL" id="AY212251">
    <property type="protein sequence ID" value="AAP42318.1"/>
    <property type="molecule type" value="Genomic_DNA"/>
</dbReference>
<name>Q7Y3E3_BPSC1</name>
<dbReference type="Proteomes" id="UP000001773">
    <property type="component" value="Segment"/>
</dbReference>
<gene>
    <name evidence="1" type="primary">orf19</name>
</gene>
<protein>
    <submittedName>
        <fullName evidence="1">Uncharacterized protein</fullName>
    </submittedName>
</protein>
<evidence type="ECO:0000313" key="2">
    <source>
        <dbReference type="Proteomes" id="UP000001773"/>
    </source>
</evidence>